<evidence type="ECO:0000313" key="3">
    <source>
        <dbReference type="EMBL" id="CAI9550342.1"/>
    </source>
</evidence>
<feature type="compositionally biased region" description="Basic residues" evidence="1">
    <location>
        <begin position="66"/>
        <end position="79"/>
    </location>
</feature>
<protein>
    <submittedName>
        <fullName evidence="3">Uncharacterized protein</fullName>
    </submittedName>
</protein>
<keyword evidence="4" id="KW-1185">Reference proteome</keyword>
<evidence type="ECO:0000313" key="4">
    <source>
        <dbReference type="Proteomes" id="UP001162483"/>
    </source>
</evidence>
<accession>A0ABN9BS60</accession>
<dbReference type="EMBL" id="CATNWA010005601">
    <property type="protein sequence ID" value="CAI9550342.1"/>
    <property type="molecule type" value="Genomic_DNA"/>
</dbReference>
<evidence type="ECO:0000256" key="2">
    <source>
        <dbReference type="SAM" id="Phobius"/>
    </source>
</evidence>
<feature type="transmembrane region" description="Helical" evidence="2">
    <location>
        <begin position="47"/>
        <end position="64"/>
    </location>
</feature>
<reference evidence="3" key="1">
    <citation type="submission" date="2023-05" db="EMBL/GenBank/DDBJ databases">
        <authorList>
            <person name="Stuckert A."/>
        </authorList>
    </citation>
    <scope>NUCLEOTIDE SEQUENCE</scope>
</reference>
<keyword evidence="2" id="KW-1133">Transmembrane helix</keyword>
<keyword evidence="2" id="KW-0472">Membrane</keyword>
<organism evidence="3 4">
    <name type="scientific">Staurois parvus</name>
    <dbReference type="NCBI Taxonomy" id="386267"/>
    <lineage>
        <taxon>Eukaryota</taxon>
        <taxon>Metazoa</taxon>
        <taxon>Chordata</taxon>
        <taxon>Craniata</taxon>
        <taxon>Vertebrata</taxon>
        <taxon>Euteleostomi</taxon>
        <taxon>Amphibia</taxon>
        <taxon>Batrachia</taxon>
        <taxon>Anura</taxon>
        <taxon>Neobatrachia</taxon>
        <taxon>Ranoidea</taxon>
        <taxon>Ranidae</taxon>
        <taxon>Staurois</taxon>
    </lineage>
</organism>
<evidence type="ECO:0000256" key="1">
    <source>
        <dbReference type="SAM" id="MobiDB-lite"/>
    </source>
</evidence>
<feature type="region of interest" description="Disordered" evidence="1">
    <location>
        <begin position="66"/>
        <end position="85"/>
    </location>
</feature>
<sequence>MISYGTGSHLCVFTRWVFCKGSGTFLNAKSCLFGSIYFNGNSAEKHVLHFCCIFAAFCVLNLPSNKKKKKKKHKMHQRCGKTACA</sequence>
<gene>
    <name evidence="3" type="ORF">SPARVUS_LOCUS3499915</name>
</gene>
<comment type="caution">
    <text evidence="3">The sequence shown here is derived from an EMBL/GenBank/DDBJ whole genome shotgun (WGS) entry which is preliminary data.</text>
</comment>
<name>A0ABN9BS60_9NEOB</name>
<proteinExistence type="predicted"/>
<dbReference type="Proteomes" id="UP001162483">
    <property type="component" value="Unassembled WGS sequence"/>
</dbReference>
<keyword evidence="2" id="KW-0812">Transmembrane</keyword>